<evidence type="ECO:0000313" key="1">
    <source>
        <dbReference type="EMBL" id="ORI07433.1"/>
    </source>
</evidence>
<sequence>MQSKELNELFSEDRLKAYTSDDEHRANLLLIGQLAPKLGIIEIITRNKTAQILGNMDSVFISRQTFGYWCRVIDQNKIHNDLLDLRGLNLSKYSKFNRQSKSTMLNYKKVKICYSLLLTIRNRALHWENLYKLNTDGTPRISTNLDGIVVGIDPENLKLFIDDILCCFNEDLKGYLE</sequence>
<reference evidence="1 2" key="1">
    <citation type="journal article" date="2017" name="Gene Rep">
        <title>The ribosomal RNA operon (rrn) of Campylobacter concisus supports molecular typing to genomospecies level.</title>
        <authorList>
            <person name="Huq M."/>
            <person name="Van T.T.H."/>
            <person name="Gurtler V."/>
            <person name="Elshagmani E."/>
            <person name="Allemailem K.S."/>
            <person name="Smooker P.M."/>
            <person name="Istivan T.S."/>
        </authorList>
    </citation>
    <scope>NUCLEOTIDE SEQUENCE [LARGE SCALE GENOMIC DNA]</scope>
    <source>
        <strain evidence="1 2">RCH 26</strain>
    </source>
</reference>
<comment type="caution">
    <text evidence="1">The sequence shown here is derived from an EMBL/GenBank/DDBJ whole genome shotgun (WGS) entry which is preliminary data.</text>
</comment>
<dbReference type="AlphaFoldDB" id="A0A1X0U274"/>
<accession>A0A1X0U274</accession>
<name>A0A1X0U274_9BACT</name>
<evidence type="ECO:0000313" key="2">
    <source>
        <dbReference type="Proteomes" id="UP000192671"/>
    </source>
</evidence>
<protein>
    <submittedName>
        <fullName evidence="1">ATPase</fullName>
    </submittedName>
</protein>
<gene>
    <name evidence="1" type="ORF">A3835_07725</name>
</gene>
<proteinExistence type="predicted"/>
<dbReference type="Proteomes" id="UP000192671">
    <property type="component" value="Unassembled WGS sequence"/>
</dbReference>
<dbReference type="EMBL" id="LVWL01000020">
    <property type="protein sequence ID" value="ORI07433.1"/>
    <property type="molecule type" value="Genomic_DNA"/>
</dbReference>
<organism evidence="1 2">
    <name type="scientific">Campylobacter concisus</name>
    <dbReference type="NCBI Taxonomy" id="199"/>
    <lineage>
        <taxon>Bacteria</taxon>
        <taxon>Pseudomonadati</taxon>
        <taxon>Campylobacterota</taxon>
        <taxon>Epsilonproteobacteria</taxon>
        <taxon>Campylobacterales</taxon>
        <taxon>Campylobacteraceae</taxon>
        <taxon>Campylobacter</taxon>
    </lineage>
</organism>